<evidence type="ECO:0000256" key="12">
    <source>
        <dbReference type="SAM" id="MobiDB-lite"/>
    </source>
</evidence>
<feature type="binding site" evidence="9">
    <location>
        <begin position="557"/>
        <end position="564"/>
    </location>
    <ligand>
        <name>GTP</name>
        <dbReference type="ChEBI" id="CHEBI:37565"/>
    </ligand>
</feature>
<feature type="compositionally biased region" description="Basic and acidic residues" evidence="12">
    <location>
        <begin position="395"/>
        <end position="417"/>
    </location>
</feature>
<evidence type="ECO:0000313" key="14">
    <source>
        <dbReference type="Proteomes" id="UP000432350"/>
    </source>
</evidence>
<dbReference type="SUPFAM" id="SSF52156">
    <property type="entry name" value="Initiation factor IF2/eIF5b, domain 3"/>
    <property type="match status" value="1"/>
</dbReference>
<dbReference type="NCBIfam" id="TIGR00231">
    <property type="entry name" value="small_GTP"/>
    <property type="match status" value="1"/>
</dbReference>
<dbReference type="Pfam" id="PF11987">
    <property type="entry name" value="IF-2"/>
    <property type="match status" value="1"/>
</dbReference>
<evidence type="ECO:0000256" key="1">
    <source>
        <dbReference type="ARBA" id="ARBA00004496"/>
    </source>
</evidence>
<dbReference type="FunFam" id="2.40.30.10:FF:000008">
    <property type="entry name" value="Translation initiation factor IF-2"/>
    <property type="match status" value="1"/>
</dbReference>
<dbReference type="SUPFAM" id="SSF50447">
    <property type="entry name" value="Translation proteins"/>
    <property type="match status" value="2"/>
</dbReference>
<dbReference type="CDD" id="cd03692">
    <property type="entry name" value="mtIF2_IVc"/>
    <property type="match status" value="1"/>
</dbReference>
<dbReference type="Gene3D" id="3.40.50.300">
    <property type="entry name" value="P-loop containing nucleotide triphosphate hydrolases"/>
    <property type="match status" value="1"/>
</dbReference>
<feature type="compositionally biased region" description="Low complexity" evidence="12">
    <location>
        <begin position="353"/>
        <end position="372"/>
    </location>
</feature>
<feature type="binding site" evidence="9">
    <location>
        <begin position="658"/>
        <end position="661"/>
    </location>
    <ligand>
        <name>GTP</name>
        <dbReference type="ChEBI" id="CHEBI:37565"/>
    </ligand>
</feature>
<dbReference type="Pfam" id="PF22042">
    <property type="entry name" value="EF-G_D2"/>
    <property type="match status" value="1"/>
</dbReference>
<feature type="region of interest" description="Disordered" evidence="12">
    <location>
        <begin position="227"/>
        <end position="417"/>
    </location>
</feature>
<evidence type="ECO:0000256" key="11">
    <source>
        <dbReference type="RuleBase" id="RU000645"/>
    </source>
</evidence>
<dbReference type="Proteomes" id="UP000432350">
    <property type="component" value="Unassembled WGS sequence"/>
</dbReference>
<dbReference type="InterPro" id="IPR000795">
    <property type="entry name" value="T_Tr_GTP-bd_dom"/>
</dbReference>
<dbReference type="InterPro" id="IPR015760">
    <property type="entry name" value="TIF_IF2"/>
</dbReference>
<reference evidence="13 14" key="1">
    <citation type="submission" date="2019-10" db="EMBL/GenBank/DDBJ databases">
        <authorList>
            <person name="Karimi E."/>
        </authorList>
    </citation>
    <scope>NUCLEOTIDE SEQUENCE [LARGE SCALE GENOMIC DNA]</scope>
    <source>
        <strain evidence="13">Sphingobacterium sp. 8BC</strain>
    </source>
</reference>
<keyword evidence="5 9" id="KW-0396">Initiation factor</keyword>
<dbReference type="NCBIfam" id="TIGR00487">
    <property type="entry name" value="IF-2"/>
    <property type="match status" value="1"/>
</dbReference>
<dbReference type="InterPro" id="IPR009000">
    <property type="entry name" value="Transl_B-barrel_sf"/>
</dbReference>
<accession>A0A654DQI6</accession>
<evidence type="ECO:0000256" key="6">
    <source>
        <dbReference type="ARBA" id="ARBA00022741"/>
    </source>
</evidence>
<dbReference type="PANTHER" id="PTHR43381">
    <property type="entry name" value="TRANSLATION INITIATION FACTOR IF-2-RELATED"/>
    <property type="match status" value="1"/>
</dbReference>
<keyword evidence="7 9" id="KW-0648">Protein biosynthesis</keyword>
<dbReference type="Pfam" id="PF04760">
    <property type="entry name" value="IF2_N"/>
    <property type="match status" value="1"/>
</dbReference>
<dbReference type="CDD" id="cd01887">
    <property type="entry name" value="IF2_eIF5B"/>
    <property type="match status" value="1"/>
</dbReference>
<dbReference type="FunFam" id="3.40.50.10050:FF:000001">
    <property type="entry name" value="Translation initiation factor IF-2"/>
    <property type="match status" value="1"/>
</dbReference>
<dbReference type="InterPro" id="IPR044145">
    <property type="entry name" value="IF2_II"/>
</dbReference>
<feature type="compositionally biased region" description="Low complexity" evidence="12">
    <location>
        <begin position="310"/>
        <end position="345"/>
    </location>
</feature>
<evidence type="ECO:0000256" key="10">
    <source>
        <dbReference type="RuleBase" id="RU000644"/>
    </source>
</evidence>
<feature type="compositionally biased region" description="Basic and acidic residues" evidence="12">
    <location>
        <begin position="84"/>
        <end position="101"/>
    </location>
</feature>
<dbReference type="GO" id="GO:0005737">
    <property type="term" value="C:cytoplasm"/>
    <property type="evidence" value="ECO:0007669"/>
    <property type="project" value="UniProtKB-SubCell"/>
</dbReference>
<keyword evidence="4 9" id="KW-0963">Cytoplasm</keyword>
<dbReference type="RefSeq" id="WP_070567751.1">
    <property type="nucleotide sequence ID" value="NZ_CP068086.1"/>
</dbReference>
<dbReference type="FunFam" id="2.40.30.10:FF:000007">
    <property type="entry name" value="Translation initiation factor IF-2"/>
    <property type="match status" value="1"/>
</dbReference>
<evidence type="ECO:0000256" key="8">
    <source>
        <dbReference type="ARBA" id="ARBA00023134"/>
    </source>
</evidence>
<dbReference type="SUPFAM" id="SSF52540">
    <property type="entry name" value="P-loop containing nucleoside triphosphate hydrolases"/>
    <property type="match status" value="1"/>
</dbReference>
<dbReference type="InterPro" id="IPR000178">
    <property type="entry name" value="TF_IF2_bacterial-like"/>
</dbReference>
<comment type="similarity">
    <text evidence="2 9 10">Belongs to the TRAFAC class translation factor GTPase superfamily. Classic translation factor GTPase family. IF-2 subfamily.</text>
</comment>
<feature type="region of interest" description="Disordered" evidence="12">
    <location>
        <begin position="141"/>
        <end position="178"/>
    </location>
</feature>
<comment type="function">
    <text evidence="9 10">One of the essential components for the initiation of protein synthesis. Protects formylmethionyl-tRNA from spontaneous hydrolysis and promotes its binding to the 30S ribosomal subunits. Also involved in the hydrolysis of GTP during the formation of the 70S ribosomal complex.</text>
</comment>
<dbReference type="Gene3D" id="2.40.30.10">
    <property type="entry name" value="Translation factors"/>
    <property type="match status" value="2"/>
</dbReference>
<feature type="binding site" evidence="9">
    <location>
        <begin position="604"/>
        <end position="608"/>
    </location>
    <ligand>
        <name>GTP</name>
        <dbReference type="ChEBI" id="CHEBI:37565"/>
    </ligand>
</feature>
<evidence type="ECO:0000313" key="13">
    <source>
        <dbReference type="EMBL" id="VXD08088.1"/>
    </source>
</evidence>
<dbReference type="InterPro" id="IPR023115">
    <property type="entry name" value="TIF_IF2_dom3"/>
</dbReference>
<dbReference type="InterPro" id="IPR027417">
    <property type="entry name" value="P-loop_NTPase"/>
</dbReference>
<dbReference type="InterPro" id="IPR036925">
    <property type="entry name" value="TIF_IF2_dom3_sf"/>
</dbReference>
<evidence type="ECO:0000256" key="7">
    <source>
        <dbReference type="ARBA" id="ARBA00022917"/>
    </source>
</evidence>
<dbReference type="GO" id="GO:0005525">
    <property type="term" value="F:GTP binding"/>
    <property type="evidence" value="ECO:0007669"/>
    <property type="project" value="UniProtKB-KW"/>
</dbReference>
<evidence type="ECO:0000256" key="3">
    <source>
        <dbReference type="ARBA" id="ARBA00020675"/>
    </source>
</evidence>
<dbReference type="FunFam" id="3.40.50.300:FF:000019">
    <property type="entry name" value="Translation initiation factor IF-2"/>
    <property type="match status" value="1"/>
</dbReference>
<proteinExistence type="inferred from homology"/>
<dbReference type="Pfam" id="PF00009">
    <property type="entry name" value="GTP_EFTU"/>
    <property type="match status" value="1"/>
</dbReference>
<keyword evidence="8 9" id="KW-0342">GTP-binding</keyword>
<protein>
    <recommendedName>
        <fullName evidence="3 9">Translation initiation factor IF-2</fullName>
    </recommendedName>
</protein>
<feature type="compositionally biased region" description="Basic and acidic residues" evidence="12">
    <location>
        <begin position="227"/>
        <end position="242"/>
    </location>
</feature>
<feature type="compositionally biased region" description="Basic and acidic residues" evidence="12">
    <location>
        <begin position="146"/>
        <end position="178"/>
    </location>
</feature>
<sequence length="1049" mass="114599">MTEGKGTNLLKAAKELNIGIHTAVECLVKKGYDVEAKPNTKLSGEMYGVLLKEFQGDKSLKDEAKQIVIGKIRREESPSSSPKESSKNEDFEDHDESKEILVKNTVEIPSVKETTPAKVEEPVHQGGMKVVGKIDLDALNRGGSKVKKEEPVKEEPKTIKETPVEAKAEAKVEEKKEAEVKAPIVEAKKEEPKVIEKKPEVVVPKAEIEKPEVNKTEVKATPVVETKTEPVKVEDKKKEETAPKAVPVTPIVEPAKKQGDEIISARAERLTGPKVIGKIELPSARPSHKPVASSSNAGNNNEKRKRKRTNPNGPVNPNAGQGQGHNNQNRGPRDGNNPNNRDQQGGNRGGNHGPNNNPNNRQGQNNNQHPGRPGQGGNNQHSGRPGQGTRPQHGNRFDNRGKGRPVENKEEPTEKEIQDQIKATLARLSGAGKSGKFAQRAKLRRQKRDDVAQHAEEAAMEQEMMAKVLRVTEFVTANELANLMDVQVTQIIATCMSLGMFVSINQRLDAETLTIVADEFGYQVEFIKPEDEETAELEEPDTEENLISRAPIVTVMGHVDHGKTSLLDYIRKANVTSGEAGGITQHIGAYAVKLEDGRKITFLDTPGHEAFTAMRARGAKVTDIVIIVIAADDAVMPQTKEAINHAQAAGVPIVFAFTKVDKPGANPDRIREQLSAMNILVEDWGGKFQAQEISAKTGENVDLLLEKVLLEAEMLDLKADPKKRAVGSVIEAALDKGRGIVTTVLIQSGTLRVGDPILAGSHSGKVKALTNERGERVKEAGPSVPVQILGMAGAPTAGDKLYVLESESEARTVANKRLQLQREQGMRATKHITLDEIGRRLAIGNFKELNIIVKGDVDGSIEALSDSLLKLSTDEIQVNIIHKSVGAISESDVLLASASDAIIIGFQVRPTQNARKLAENEQIDVRLYSIIYDAIDEIKSAMEGMLAPKFEEKIVAEVEIRETFKISKVGTIAGCMVKEGKINRNNDIRIIRDGVVIHTGKLASLKRFKDDVKEVSMGYECGLNIDRFNDIQVGDIVEAYEQVEVKRKL</sequence>
<dbReference type="Pfam" id="PF03144">
    <property type="entry name" value="GTP_EFTU_D2"/>
    <property type="match status" value="1"/>
</dbReference>
<comment type="caution">
    <text evidence="9">Lacks conserved residue(s) required for the propagation of feature annotation.</text>
</comment>
<dbReference type="CDD" id="cd03702">
    <property type="entry name" value="IF2_mtIF2_II"/>
    <property type="match status" value="1"/>
</dbReference>
<evidence type="ECO:0000256" key="9">
    <source>
        <dbReference type="HAMAP-Rule" id="MF_00100"/>
    </source>
</evidence>
<evidence type="ECO:0000256" key="4">
    <source>
        <dbReference type="ARBA" id="ARBA00022490"/>
    </source>
</evidence>
<keyword evidence="6 9" id="KW-0547">Nucleotide-binding</keyword>
<dbReference type="PROSITE" id="PS01176">
    <property type="entry name" value="IF2"/>
    <property type="match status" value="1"/>
</dbReference>
<dbReference type="InterPro" id="IPR005225">
    <property type="entry name" value="Small_GTP-bd"/>
</dbReference>
<dbReference type="GO" id="GO:0003743">
    <property type="term" value="F:translation initiation factor activity"/>
    <property type="evidence" value="ECO:0007669"/>
    <property type="project" value="UniProtKB-UniRule"/>
</dbReference>
<dbReference type="GO" id="GO:0003924">
    <property type="term" value="F:GTPase activity"/>
    <property type="evidence" value="ECO:0007669"/>
    <property type="project" value="UniProtKB-UniRule"/>
</dbReference>
<feature type="region of interest" description="Disordered" evidence="12">
    <location>
        <begin position="68"/>
        <end position="126"/>
    </location>
</feature>
<evidence type="ECO:0000256" key="5">
    <source>
        <dbReference type="ARBA" id="ARBA00022540"/>
    </source>
</evidence>
<evidence type="ECO:0000256" key="2">
    <source>
        <dbReference type="ARBA" id="ARBA00007733"/>
    </source>
</evidence>
<gene>
    <name evidence="9 13" type="primary">infB</name>
    <name evidence="13" type="ORF">SPHINGO8BC_90253</name>
</gene>
<organism evidence="13 14">
    <name type="scientific">Sphingobacterium multivorum</name>
    <dbReference type="NCBI Taxonomy" id="28454"/>
    <lineage>
        <taxon>Bacteria</taxon>
        <taxon>Pseudomonadati</taxon>
        <taxon>Bacteroidota</taxon>
        <taxon>Sphingobacteriia</taxon>
        <taxon>Sphingobacteriales</taxon>
        <taxon>Sphingobacteriaceae</taxon>
        <taxon>Sphingobacterium</taxon>
    </lineage>
</organism>
<dbReference type="GeneID" id="97179834"/>
<dbReference type="InterPro" id="IPR006847">
    <property type="entry name" value="IF2_N"/>
</dbReference>
<dbReference type="AlphaFoldDB" id="A0A654DQI6"/>
<dbReference type="InterPro" id="IPR004161">
    <property type="entry name" value="EFTu-like_2"/>
</dbReference>
<dbReference type="PROSITE" id="PS51722">
    <property type="entry name" value="G_TR_2"/>
    <property type="match status" value="1"/>
</dbReference>
<dbReference type="EMBL" id="CABWMV010000028">
    <property type="protein sequence ID" value="VXD08088.1"/>
    <property type="molecule type" value="Genomic_DNA"/>
</dbReference>
<comment type="subcellular location">
    <subcellularLocation>
        <location evidence="1 9 11">Cytoplasm</location>
    </subcellularLocation>
</comment>
<name>A0A654DQI6_SPHMU</name>
<dbReference type="PANTHER" id="PTHR43381:SF5">
    <property type="entry name" value="TR-TYPE G DOMAIN-CONTAINING PROTEIN"/>
    <property type="match status" value="1"/>
</dbReference>
<dbReference type="InterPro" id="IPR053905">
    <property type="entry name" value="EF-G-like_DII"/>
</dbReference>
<dbReference type="Gene3D" id="3.40.50.10050">
    <property type="entry name" value="Translation initiation factor IF- 2, domain 3"/>
    <property type="match status" value="1"/>
</dbReference>
<dbReference type="HAMAP" id="MF_00100_B">
    <property type="entry name" value="IF_2_B"/>
    <property type="match status" value="1"/>
</dbReference>